<name>A0A1J8R4U0_9AGAM</name>
<evidence type="ECO:0000313" key="2">
    <source>
        <dbReference type="Proteomes" id="UP000183567"/>
    </source>
</evidence>
<organism evidence="1 2">
    <name type="scientific">Rhizopogon vesiculosus</name>
    <dbReference type="NCBI Taxonomy" id="180088"/>
    <lineage>
        <taxon>Eukaryota</taxon>
        <taxon>Fungi</taxon>
        <taxon>Dikarya</taxon>
        <taxon>Basidiomycota</taxon>
        <taxon>Agaricomycotina</taxon>
        <taxon>Agaricomycetes</taxon>
        <taxon>Agaricomycetidae</taxon>
        <taxon>Boletales</taxon>
        <taxon>Suillineae</taxon>
        <taxon>Rhizopogonaceae</taxon>
        <taxon>Rhizopogon</taxon>
    </lineage>
</organism>
<dbReference type="OrthoDB" id="1735038at2759"/>
<keyword evidence="2" id="KW-1185">Reference proteome</keyword>
<accession>A0A1J8R4U0</accession>
<comment type="caution">
    <text evidence="1">The sequence shown here is derived from an EMBL/GenBank/DDBJ whole genome shotgun (WGS) entry which is preliminary data.</text>
</comment>
<dbReference type="Proteomes" id="UP000183567">
    <property type="component" value="Unassembled WGS sequence"/>
</dbReference>
<gene>
    <name evidence="1" type="ORF">AZE42_11355</name>
</gene>
<reference evidence="1 2" key="1">
    <citation type="submission" date="2016-03" db="EMBL/GenBank/DDBJ databases">
        <title>Comparative genomics of the ectomycorrhizal sister species Rhizopogon vinicolor and Rhizopogon vesiculosus (Basidiomycota: Boletales) reveals a divergence of the mating type B locus.</title>
        <authorList>
            <person name="Mujic A.B."/>
            <person name="Kuo A."/>
            <person name="Tritt A."/>
            <person name="Lipzen A."/>
            <person name="Chen C."/>
            <person name="Johnson J."/>
            <person name="Sharma A."/>
            <person name="Barry K."/>
            <person name="Grigoriev I.V."/>
            <person name="Spatafora J.W."/>
        </authorList>
    </citation>
    <scope>NUCLEOTIDE SEQUENCE [LARGE SCALE GENOMIC DNA]</scope>
    <source>
        <strain evidence="1 2">AM-OR11-056</strain>
    </source>
</reference>
<evidence type="ECO:0000313" key="1">
    <source>
        <dbReference type="EMBL" id="OJA20657.1"/>
    </source>
</evidence>
<dbReference type="AlphaFoldDB" id="A0A1J8R4U0"/>
<dbReference type="EMBL" id="LVVM01000459">
    <property type="protein sequence ID" value="OJA20657.1"/>
    <property type="molecule type" value="Genomic_DNA"/>
</dbReference>
<proteinExistence type="predicted"/>
<protein>
    <submittedName>
        <fullName evidence="1">Uncharacterized protein</fullName>
    </submittedName>
</protein>
<sequence>MPTYEGDGFHCSDMTTKNGIYDSTIAAVQETALEFNYWGLWTGDSVGYLQ</sequence>